<gene>
    <name evidence="1" type="ORF">DERYTH_LOCUS28266</name>
</gene>
<evidence type="ECO:0000313" key="1">
    <source>
        <dbReference type="EMBL" id="CAG8827315.1"/>
    </source>
</evidence>
<protein>
    <submittedName>
        <fullName evidence="1">21976_t:CDS:1</fullName>
    </submittedName>
</protein>
<accession>A0A9N9PJT8</accession>
<reference evidence="1" key="1">
    <citation type="submission" date="2021-06" db="EMBL/GenBank/DDBJ databases">
        <authorList>
            <person name="Kallberg Y."/>
            <person name="Tangrot J."/>
            <person name="Rosling A."/>
        </authorList>
    </citation>
    <scope>NUCLEOTIDE SEQUENCE</scope>
    <source>
        <strain evidence="1">MA453B</strain>
    </source>
</reference>
<feature type="non-terminal residue" evidence="1">
    <location>
        <position position="1"/>
    </location>
</feature>
<dbReference type="EMBL" id="CAJVPY010069481">
    <property type="protein sequence ID" value="CAG8827315.1"/>
    <property type="molecule type" value="Genomic_DNA"/>
</dbReference>
<sequence>LPKSPEPPVNPYVHVLTNEPRQEATWDKAPLKQWSNLFPKLKRGQSTFLTFSPKEQIKSKNDNAL</sequence>
<dbReference type="AlphaFoldDB" id="A0A9N9PJT8"/>
<dbReference type="Proteomes" id="UP000789405">
    <property type="component" value="Unassembled WGS sequence"/>
</dbReference>
<evidence type="ECO:0000313" key="2">
    <source>
        <dbReference type="Proteomes" id="UP000789405"/>
    </source>
</evidence>
<organism evidence="1 2">
    <name type="scientific">Dentiscutata erythropus</name>
    <dbReference type="NCBI Taxonomy" id="1348616"/>
    <lineage>
        <taxon>Eukaryota</taxon>
        <taxon>Fungi</taxon>
        <taxon>Fungi incertae sedis</taxon>
        <taxon>Mucoromycota</taxon>
        <taxon>Glomeromycotina</taxon>
        <taxon>Glomeromycetes</taxon>
        <taxon>Diversisporales</taxon>
        <taxon>Gigasporaceae</taxon>
        <taxon>Dentiscutata</taxon>
    </lineage>
</organism>
<keyword evidence="2" id="KW-1185">Reference proteome</keyword>
<proteinExistence type="predicted"/>
<feature type="non-terminal residue" evidence="1">
    <location>
        <position position="65"/>
    </location>
</feature>
<comment type="caution">
    <text evidence="1">The sequence shown here is derived from an EMBL/GenBank/DDBJ whole genome shotgun (WGS) entry which is preliminary data.</text>
</comment>
<name>A0A9N9PJT8_9GLOM</name>